<reference evidence="1 2" key="1">
    <citation type="journal article" date="2020" name="Cell">
        <title>Large-Scale Comparative Analyses of Tick Genomes Elucidate Their Genetic Diversity and Vector Capacities.</title>
        <authorList>
            <consortium name="Tick Genome and Microbiome Consortium (TIGMIC)"/>
            <person name="Jia N."/>
            <person name="Wang J."/>
            <person name="Shi W."/>
            <person name="Du L."/>
            <person name="Sun Y."/>
            <person name="Zhan W."/>
            <person name="Jiang J.F."/>
            <person name="Wang Q."/>
            <person name="Zhang B."/>
            <person name="Ji P."/>
            <person name="Bell-Sakyi L."/>
            <person name="Cui X.M."/>
            <person name="Yuan T.T."/>
            <person name="Jiang B.G."/>
            <person name="Yang W.F."/>
            <person name="Lam T.T."/>
            <person name="Chang Q.C."/>
            <person name="Ding S.J."/>
            <person name="Wang X.J."/>
            <person name="Zhu J.G."/>
            <person name="Ruan X.D."/>
            <person name="Zhao L."/>
            <person name="Wei J.T."/>
            <person name="Ye R.Z."/>
            <person name="Que T.C."/>
            <person name="Du C.H."/>
            <person name="Zhou Y.H."/>
            <person name="Cheng J.X."/>
            <person name="Dai P.F."/>
            <person name="Guo W.B."/>
            <person name="Han X.H."/>
            <person name="Huang E.J."/>
            <person name="Li L.F."/>
            <person name="Wei W."/>
            <person name="Gao Y.C."/>
            <person name="Liu J.Z."/>
            <person name="Shao H.Z."/>
            <person name="Wang X."/>
            <person name="Wang C.C."/>
            <person name="Yang T.C."/>
            <person name="Huo Q.B."/>
            <person name="Li W."/>
            <person name="Chen H.Y."/>
            <person name="Chen S.E."/>
            <person name="Zhou L.G."/>
            <person name="Ni X.B."/>
            <person name="Tian J.H."/>
            <person name="Sheng Y."/>
            <person name="Liu T."/>
            <person name="Pan Y.S."/>
            <person name="Xia L.Y."/>
            <person name="Li J."/>
            <person name="Zhao F."/>
            <person name="Cao W.C."/>
        </authorList>
    </citation>
    <scope>NUCLEOTIDE SEQUENCE [LARGE SCALE GENOMIC DNA]</scope>
    <source>
        <strain evidence="1">Iper-2018</strain>
    </source>
</reference>
<evidence type="ECO:0000313" key="1">
    <source>
        <dbReference type="EMBL" id="KAG0418540.1"/>
    </source>
</evidence>
<dbReference type="EMBL" id="JABSTQ010010731">
    <property type="protein sequence ID" value="KAG0418540.1"/>
    <property type="molecule type" value="Genomic_DNA"/>
</dbReference>
<comment type="caution">
    <text evidence="1">The sequence shown here is derived from an EMBL/GenBank/DDBJ whole genome shotgun (WGS) entry which is preliminary data.</text>
</comment>
<accession>A0AC60PET0</accession>
<organism evidence="1 2">
    <name type="scientific">Ixodes persulcatus</name>
    <name type="common">Taiga tick</name>
    <dbReference type="NCBI Taxonomy" id="34615"/>
    <lineage>
        <taxon>Eukaryota</taxon>
        <taxon>Metazoa</taxon>
        <taxon>Ecdysozoa</taxon>
        <taxon>Arthropoda</taxon>
        <taxon>Chelicerata</taxon>
        <taxon>Arachnida</taxon>
        <taxon>Acari</taxon>
        <taxon>Parasitiformes</taxon>
        <taxon>Ixodida</taxon>
        <taxon>Ixodoidea</taxon>
        <taxon>Ixodidae</taxon>
        <taxon>Ixodinae</taxon>
        <taxon>Ixodes</taxon>
    </lineage>
</organism>
<gene>
    <name evidence="1" type="ORF">HPB47_004776</name>
</gene>
<evidence type="ECO:0000313" key="2">
    <source>
        <dbReference type="Proteomes" id="UP000805193"/>
    </source>
</evidence>
<proteinExistence type="predicted"/>
<name>A0AC60PET0_IXOPE</name>
<feature type="non-terminal residue" evidence="1">
    <location>
        <position position="1"/>
    </location>
</feature>
<dbReference type="Proteomes" id="UP000805193">
    <property type="component" value="Unassembled WGS sequence"/>
</dbReference>
<keyword evidence="2" id="KW-1185">Reference proteome</keyword>
<protein>
    <submittedName>
        <fullName evidence="1">Uncharacterized protein</fullName>
    </submittedName>
</protein>
<sequence length="298" mass="32616">PLFLYLSHLAPHSGNRRDPLQVPKKFSDRYHDIGSRNRTLYAGMVSALDESVGAVVEALGRRGMLADTVLVFSSDNGANTKGDNPNYASSWPFKGQKITPWEGGVRAPAIIWSPSLSGTQGRDYSNIFHISDWLPTLYQLAAFQVAQAQPAVGGQVVQQVAKGAVDVREHLTDDARHCRRMTAQDRLQIPPAVWVGKSAQAHKEDGADHSSSVYFSFAMKTASSSISQNKASRFLQDSECTSIASLQRYDAVRQAFVRNSTLPSSASVEVAADIFTKKRGKMSDATFESQLLLKINKV</sequence>